<proteinExistence type="predicted"/>
<evidence type="ECO:0000259" key="3">
    <source>
        <dbReference type="Pfam" id="PF17899"/>
    </source>
</evidence>
<dbReference type="GO" id="GO:0006508">
    <property type="term" value="P:proteolysis"/>
    <property type="evidence" value="ECO:0007669"/>
    <property type="project" value="UniProtKB-KW"/>
</dbReference>
<dbReference type="Gene3D" id="2.60.40.3650">
    <property type="match status" value="1"/>
</dbReference>
<dbReference type="SUPFAM" id="SSF50156">
    <property type="entry name" value="PDZ domain-like"/>
    <property type="match status" value="1"/>
</dbReference>
<evidence type="ECO:0000313" key="5">
    <source>
        <dbReference type="Proteomes" id="UP000275777"/>
    </source>
</evidence>
<dbReference type="Pfam" id="PF17899">
    <property type="entry name" value="Peptidase_M61_N"/>
    <property type="match status" value="1"/>
</dbReference>
<accession>A0A3S5DL99</accession>
<organism evidence="4 5">
    <name type="scientific">Chromobacterium violaceum</name>
    <dbReference type="NCBI Taxonomy" id="536"/>
    <lineage>
        <taxon>Bacteria</taxon>
        <taxon>Pseudomonadati</taxon>
        <taxon>Pseudomonadota</taxon>
        <taxon>Betaproteobacteria</taxon>
        <taxon>Neisseriales</taxon>
        <taxon>Chromobacteriaceae</taxon>
        <taxon>Chromobacterium</taxon>
    </lineage>
</organism>
<feature type="domain" description="Peptidase M61 N-terminal" evidence="3">
    <location>
        <begin position="8"/>
        <end position="181"/>
    </location>
</feature>
<dbReference type="SUPFAM" id="SSF55486">
    <property type="entry name" value="Metalloproteases ('zincins'), catalytic domain"/>
    <property type="match status" value="1"/>
</dbReference>
<dbReference type="EMBL" id="LR134182">
    <property type="protein sequence ID" value="VEB41237.1"/>
    <property type="molecule type" value="Genomic_DNA"/>
</dbReference>
<evidence type="ECO:0000259" key="2">
    <source>
        <dbReference type="Pfam" id="PF05299"/>
    </source>
</evidence>
<dbReference type="InterPro" id="IPR036034">
    <property type="entry name" value="PDZ_sf"/>
</dbReference>
<sequence length="615" mass="67787">MTQPVPVHYTLRPVSPEAHLFEATVTISHPAKDGQVFFLPAWIPGSYMIREFSKHIVGMAASAGGKPVALRQLEKNRWQAAPAKGALTLRYQVYAFDLSVRGAYLDGERGFFNGTSVFLAAEGYEGEACTVDIHAPEGKAYAEWKVATSLPAEDVKKKTGFGRYRAADYDELIDHPVEMGDFKKVSFKACGVPHEFVVSGRFQGDLKRLAEDTRKICEYQIKLFGEPAPFDRYVFMLFVGKDIYGGLEHRASTALVANRDDLPAPGAAEIGDGYLKLLGLISHEYFHSWNVKRMKPAAFTPYDLNREGMTRLLWAFEGITSYYDDLTLVRCGLIDEKRYLGLLAETITGVQRGAGRLKQTLEQSSFEAWTKYYRQDENSPNSIVSYYTKGSLAALALDLLIRRDSKGKQSLDDVMRALWAKWLADGKGLEEGEWEKIAIETTGLKLKPFFDLALRSTGELPLAELLKSQGVELKFEAAQGPSDRGGVVDAFAGKPAPLTLGVKTAADAAGVKLLQVLDGGAAQAAGLSGGDVVVAVDKLRAYDLDKQIAVSRRRQDQAACFPPRRTDDFRGRAASRARGYLPPQAGRGRRQMDCRPLTERPISTKSGADPAPRRL</sequence>
<feature type="region of interest" description="Disordered" evidence="1">
    <location>
        <begin position="556"/>
        <end position="615"/>
    </location>
</feature>
<evidence type="ECO:0000256" key="1">
    <source>
        <dbReference type="SAM" id="MobiDB-lite"/>
    </source>
</evidence>
<keyword evidence="4" id="KW-0645">Protease</keyword>
<dbReference type="InterPro" id="IPR007963">
    <property type="entry name" value="Peptidase_M61_catalytic"/>
</dbReference>
<evidence type="ECO:0000313" key="4">
    <source>
        <dbReference type="EMBL" id="VEB41237.1"/>
    </source>
</evidence>
<dbReference type="InterPro" id="IPR024191">
    <property type="entry name" value="Peptidase_M61"/>
</dbReference>
<dbReference type="Gene3D" id="2.30.42.10">
    <property type="match status" value="1"/>
</dbReference>
<dbReference type="PIRSF" id="PIRSF016493">
    <property type="entry name" value="Glycyl_aminpptds"/>
    <property type="match status" value="1"/>
</dbReference>
<keyword evidence="4" id="KW-0378">Hydrolase</keyword>
<gene>
    <name evidence="4" type="ORF">NCTC9695_01656</name>
</gene>
<dbReference type="Pfam" id="PF05299">
    <property type="entry name" value="Peptidase_M61"/>
    <property type="match status" value="1"/>
</dbReference>
<protein>
    <submittedName>
        <fullName evidence="4">Predicted protease with the C-terminal PDZ domain</fullName>
    </submittedName>
</protein>
<dbReference type="InterPro" id="IPR040756">
    <property type="entry name" value="Peptidase_M61_N"/>
</dbReference>
<dbReference type="Gene3D" id="1.10.390.10">
    <property type="entry name" value="Neutral Protease Domain 2"/>
    <property type="match status" value="1"/>
</dbReference>
<dbReference type="Proteomes" id="UP000275777">
    <property type="component" value="Chromosome"/>
</dbReference>
<dbReference type="AlphaFoldDB" id="A0A3S5DL99"/>
<dbReference type="GO" id="GO:0008233">
    <property type="term" value="F:peptidase activity"/>
    <property type="evidence" value="ECO:0007669"/>
    <property type="project" value="UniProtKB-KW"/>
</dbReference>
<dbReference type="InterPro" id="IPR027268">
    <property type="entry name" value="Peptidase_M4/M1_CTD_sf"/>
</dbReference>
<reference evidence="4 5" key="1">
    <citation type="submission" date="2018-12" db="EMBL/GenBank/DDBJ databases">
        <authorList>
            <consortium name="Pathogen Informatics"/>
        </authorList>
    </citation>
    <scope>NUCLEOTIDE SEQUENCE [LARGE SCALE GENOMIC DNA]</scope>
    <source>
        <strain evidence="4 5">NCTC9695</strain>
    </source>
</reference>
<name>A0A3S5DL99_CHRVL</name>
<feature type="domain" description="Peptidase M61 catalytic" evidence="2">
    <location>
        <begin position="277"/>
        <end position="392"/>
    </location>
</feature>